<dbReference type="AlphaFoldDB" id="Q0Q7G5"/>
<evidence type="ECO:0000256" key="2">
    <source>
        <dbReference type="SAM" id="SignalP"/>
    </source>
</evidence>
<evidence type="ECO:0000256" key="1">
    <source>
        <dbReference type="SAM" id="Phobius"/>
    </source>
</evidence>
<gene>
    <name evidence="4" type="ORF">cju26</name>
</gene>
<evidence type="ECO:0000259" key="3">
    <source>
        <dbReference type="Pfam" id="PF07916"/>
    </source>
</evidence>
<keyword evidence="1" id="KW-0812">Transmembrane</keyword>
<keyword evidence="1" id="KW-1133">Transmembrane helix</keyword>
<accession>Q0Q7G5</accession>
<name>Q0Q7G5_CAMJJ</name>
<proteinExistence type="predicted"/>
<reference evidence="4" key="1">
    <citation type="journal article" date="2006" name="Infect. Immun.">
        <title>Unique features of a highly pathogenic Campylobacter jejuni strain.</title>
        <authorList>
            <person name="Hofreuter D."/>
            <person name="Tsai J."/>
            <person name="Watson R.O."/>
            <person name="Novik V."/>
            <person name="Altman B."/>
            <person name="Benitez M."/>
            <person name="Clark C."/>
            <person name="Perbost C."/>
            <person name="Jarvie T."/>
            <person name="Du L."/>
            <person name="Galan J.E."/>
        </authorList>
    </citation>
    <scope>NUCLEOTIDE SEQUENCE</scope>
    <source>
        <strain evidence="4">81-176</strain>
    </source>
</reference>
<feature type="signal peptide" evidence="2">
    <location>
        <begin position="1"/>
        <end position="21"/>
    </location>
</feature>
<organism evidence="4">
    <name type="scientific">Campylobacter jejuni subsp. jejuni serotype O:23/36 (strain 81-176)</name>
    <dbReference type="NCBI Taxonomy" id="354242"/>
    <lineage>
        <taxon>Bacteria</taxon>
        <taxon>Pseudomonadati</taxon>
        <taxon>Campylobacterota</taxon>
        <taxon>Epsilonproteobacteria</taxon>
        <taxon>Campylobacterales</taxon>
        <taxon>Campylobacteraceae</taxon>
        <taxon>Campylobacter</taxon>
    </lineage>
</organism>
<feature type="domain" description="TraG N-terminal Proteobacteria" evidence="3">
    <location>
        <begin position="31"/>
        <end position="375"/>
    </location>
</feature>
<sequence length="376" mass="41632">MKRFYLLFLSTLFFTPSFLFGATEIANGNLIYTWGYGDVMNEIMQAVKGITTETSYIVNAALAISLLLFSIKKAMDGQTNPVFEFGKMFVLFAVVWVMFLKTPNDNNHRFMIHDEVTSKDYVISQISIGIGKSFALITQFEKVILEAMEKHFSTPQSTNFSNAGLGFSLQVMSTLPSVKLSAIDATLQKNIDFYFRNCVSVGILLNQQGRNLFQNSDNLMQDLFTNIGNGFQLTPLFKNNNNIEEQSVVPCSDASPQIVEMIQKDTDEAIKIHAALLGMANDMANYEQKFLGAAQIYNKQAVSARSYLQQSMIMLASQDAIINTAKSVGLNPASVAANTAYADQQFYASMQAQGHLAQTYLPLAKAYLTAIIIGLS</sequence>
<feature type="transmembrane region" description="Helical" evidence="1">
    <location>
        <begin position="54"/>
        <end position="71"/>
    </location>
</feature>
<dbReference type="Pfam" id="PF07916">
    <property type="entry name" value="TraG_N"/>
    <property type="match status" value="1"/>
</dbReference>
<evidence type="ECO:0000313" key="4">
    <source>
        <dbReference type="EMBL" id="ABF83751.1"/>
    </source>
</evidence>
<feature type="chain" id="PRO_5004175822" evidence="2">
    <location>
        <begin position="22"/>
        <end position="376"/>
    </location>
</feature>
<dbReference type="EMBL" id="DQ493926">
    <property type="protein sequence ID" value="ABF83751.1"/>
    <property type="molecule type" value="Genomic_DNA"/>
</dbReference>
<keyword evidence="1" id="KW-0472">Membrane</keyword>
<dbReference type="InterPro" id="IPR012931">
    <property type="entry name" value="TraG_N_Proteobacteria"/>
</dbReference>
<feature type="transmembrane region" description="Helical" evidence="1">
    <location>
        <begin position="83"/>
        <end position="100"/>
    </location>
</feature>
<protein>
    <submittedName>
        <fullName evidence="4">Cju26</fullName>
    </submittedName>
</protein>
<keyword evidence="2" id="KW-0732">Signal</keyword>